<reference evidence="7 11" key="1">
    <citation type="submission" date="2014-09" db="EMBL/GenBank/DDBJ databases">
        <authorList>
            <person name="Bertelli C."/>
        </authorList>
    </citation>
    <scope>NUCLEOTIDE SEQUENCE [LARGE SCALE GENOMIC DNA]</scope>
    <source>
        <strain evidence="7 11">BIC1401111250</strain>
    </source>
</reference>
<dbReference type="Proteomes" id="UP000319252">
    <property type="component" value="Unassembled WGS sequence"/>
</dbReference>
<dbReference type="GO" id="GO:0016887">
    <property type="term" value="F:ATP hydrolysis activity"/>
    <property type="evidence" value="ECO:0007669"/>
    <property type="project" value="InterPro"/>
</dbReference>
<dbReference type="InterPro" id="IPR032823">
    <property type="entry name" value="BCA_ABC_TP_C"/>
</dbReference>
<evidence type="ECO:0000313" key="14">
    <source>
        <dbReference type="Proteomes" id="UP000494246"/>
    </source>
</evidence>
<dbReference type="GO" id="GO:0042941">
    <property type="term" value="P:D-alanine transmembrane transport"/>
    <property type="evidence" value="ECO:0007669"/>
    <property type="project" value="TreeGrafter"/>
</dbReference>
<keyword evidence="3 7" id="KW-0067">ATP-binding</keyword>
<name>A0A0A8MR57_BIFLI</name>
<feature type="domain" description="ABC transporter" evidence="5">
    <location>
        <begin position="9"/>
        <end position="257"/>
    </location>
</feature>
<keyword evidence="1" id="KW-0813">Transport</keyword>
<dbReference type="Proteomes" id="UP000067206">
    <property type="component" value="Chromosome"/>
</dbReference>
<dbReference type="Pfam" id="PF12399">
    <property type="entry name" value="BCA_ABC_TP_C"/>
    <property type="match status" value="1"/>
</dbReference>
<dbReference type="InterPro" id="IPR051120">
    <property type="entry name" value="ABC_AA/LPS_Transport"/>
</dbReference>
<dbReference type="PANTHER" id="PTHR45772">
    <property type="entry name" value="CONSERVED COMPONENT OF ABC TRANSPORTER FOR NATURAL AMINO ACIDS-RELATED"/>
    <property type="match status" value="1"/>
</dbReference>
<evidence type="ECO:0000313" key="7">
    <source>
        <dbReference type="EMBL" id="CEE99343.1"/>
    </source>
</evidence>
<dbReference type="InterPro" id="IPR027417">
    <property type="entry name" value="P-loop_NTPase"/>
</dbReference>
<evidence type="ECO:0000313" key="10">
    <source>
        <dbReference type="EMBL" id="VWQ37948.1"/>
    </source>
</evidence>
<dbReference type="Pfam" id="PF00005">
    <property type="entry name" value="ABC_tran"/>
    <property type="match status" value="1"/>
</dbReference>
<dbReference type="InterPro" id="IPR003593">
    <property type="entry name" value="AAA+_ATPase"/>
</dbReference>
<dbReference type="PATRIC" id="fig|1682.24.peg.1259"/>
<dbReference type="GO" id="GO:1903805">
    <property type="term" value="P:L-valine import across plasma membrane"/>
    <property type="evidence" value="ECO:0007669"/>
    <property type="project" value="TreeGrafter"/>
</dbReference>
<dbReference type="EMBL" id="CABHML010000045">
    <property type="protein sequence ID" value="VUW83501.1"/>
    <property type="molecule type" value="Genomic_DNA"/>
</dbReference>
<gene>
    <name evidence="7" type="primary">lptB</name>
    <name evidence="10" type="ORF">BIFLH23_01970</name>
    <name evidence="7" type="ORF">BLIC_c00650</name>
    <name evidence="9" type="ORF">BLONGUMMC1_00172</name>
    <name evidence="8" type="ORF">HNS28_09535</name>
    <name evidence="6" type="ORF">RY67_1298</name>
</gene>
<evidence type="ECO:0000256" key="1">
    <source>
        <dbReference type="ARBA" id="ARBA00022448"/>
    </source>
</evidence>
<dbReference type="Proteomes" id="UP000551316">
    <property type="component" value="Unassembled WGS sequence"/>
</dbReference>
<evidence type="ECO:0000256" key="3">
    <source>
        <dbReference type="ARBA" id="ARBA00022840"/>
    </source>
</evidence>
<dbReference type="PROSITE" id="PS50893">
    <property type="entry name" value="ABC_TRANSPORTER_2"/>
    <property type="match status" value="1"/>
</dbReference>
<evidence type="ECO:0000313" key="11">
    <source>
        <dbReference type="Proteomes" id="UP000043107"/>
    </source>
</evidence>
<evidence type="ECO:0000256" key="4">
    <source>
        <dbReference type="SAM" id="MobiDB-lite"/>
    </source>
</evidence>
<dbReference type="Gene3D" id="3.40.50.300">
    <property type="entry name" value="P-loop containing nucleotide triphosphate hydrolases"/>
    <property type="match status" value="1"/>
</dbReference>
<reference evidence="6 12" key="2">
    <citation type="submission" date="2014-12" db="EMBL/GenBank/DDBJ databases">
        <title>Complete genome sequence of Bifidobacterium longum subsp. infantis BT1.</title>
        <authorList>
            <person name="Kim J.F."/>
            <person name="Kwak M.-J."/>
        </authorList>
    </citation>
    <scope>NUCLEOTIDE SEQUENCE [LARGE SCALE GENOMIC DNA]</scope>
    <source>
        <strain evidence="6 12">BT1</strain>
    </source>
</reference>
<dbReference type="SMART" id="SM00382">
    <property type="entry name" value="AAA"/>
    <property type="match status" value="1"/>
</dbReference>
<reference evidence="10 14" key="4">
    <citation type="submission" date="2019-10" db="EMBL/GenBank/DDBJ databases">
        <authorList>
            <consortium name="Melissa Lawson"/>
            <person name="O'neill I."/>
        </authorList>
    </citation>
    <scope>NUCLEOTIDE SEQUENCE [LARGE SCALE GENOMIC DNA]</scope>
    <source>
        <strain evidence="10">LH_23</strain>
    </source>
</reference>
<dbReference type="AlphaFoldDB" id="A0A0A8MR57"/>
<dbReference type="EMBL" id="CCWP01000016">
    <property type="protein sequence ID" value="CEE99343.1"/>
    <property type="molecule type" value="Genomic_DNA"/>
</dbReference>
<dbReference type="FunFam" id="3.40.50.300:FF:000421">
    <property type="entry name" value="Branched-chain amino acid ABC transporter ATP-binding protein"/>
    <property type="match status" value="1"/>
</dbReference>
<evidence type="ECO:0000313" key="12">
    <source>
        <dbReference type="Proteomes" id="UP000067206"/>
    </source>
</evidence>
<dbReference type="GO" id="GO:0015808">
    <property type="term" value="P:L-alanine transport"/>
    <property type="evidence" value="ECO:0007669"/>
    <property type="project" value="TreeGrafter"/>
</dbReference>
<evidence type="ECO:0000256" key="2">
    <source>
        <dbReference type="ARBA" id="ARBA00022741"/>
    </source>
</evidence>
<reference evidence="8 15" key="5">
    <citation type="submission" date="2020-05" db="EMBL/GenBank/DDBJ databases">
        <title>Draft Genome Sequence of Bifidobacterium longum subsp. Infantis BI-G201, a Commercialization Strain.</title>
        <authorList>
            <person name="Song J."/>
            <person name="Xu Y."/>
            <person name="Han D."/>
            <person name="Teng Q."/>
            <person name="Jiang D."/>
            <person name="Liu Q."/>
        </authorList>
    </citation>
    <scope>NUCLEOTIDE SEQUENCE [LARGE SCALE GENOMIC DNA]</scope>
    <source>
        <strain evidence="8 15">BI-G201</strain>
    </source>
</reference>
<dbReference type="EMBL" id="JABNND010000022">
    <property type="protein sequence ID" value="NQX51660.1"/>
    <property type="molecule type" value="Genomic_DNA"/>
</dbReference>
<dbReference type="EMBL" id="CABWKH010000026">
    <property type="protein sequence ID" value="VWQ37948.1"/>
    <property type="molecule type" value="Genomic_DNA"/>
</dbReference>
<dbReference type="Proteomes" id="UP000494246">
    <property type="component" value="Unassembled WGS sequence"/>
</dbReference>
<dbReference type="EC" id="3.6.3.-" evidence="7"/>
<keyword evidence="2" id="KW-0547">Nucleotide-binding</keyword>
<sequence>MSDNSQPILKAEHLGITFGGLKAVSDFNMTINKGELIGLIGPNGAGKTTVFNLLTGVYKPTEGEFWLDGVRMNGKKTYQVVRAGIARTFQNIRLFKQLTVEENVLVAFDESFTYRMGSAIFRTPGFWKQENEMHEKAIDLLRIFNLEGLATTQAANLPYGQQRKLEIARALATGMKLLLLDEPAAGMNPTETEDLLHCINTIRDRFGIAILLIEHDMSLVMSVCQRIQVLDYGRTIASGTPEQIANNPQVISAYLGSDNNDDADGDSTSKAEPEPSIAKTIQEEGAR</sequence>
<dbReference type="CDD" id="cd03219">
    <property type="entry name" value="ABC_Mj1267_LivG_branched"/>
    <property type="match status" value="1"/>
</dbReference>
<dbReference type="GO" id="GO:1903806">
    <property type="term" value="P:L-isoleucine import across plasma membrane"/>
    <property type="evidence" value="ECO:0007669"/>
    <property type="project" value="TreeGrafter"/>
</dbReference>
<dbReference type="SUPFAM" id="SSF52540">
    <property type="entry name" value="P-loop containing nucleoside triphosphate hydrolases"/>
    <property type="match status" value="1"/>
</dbReference>
<dbReference type="GO" id="GO:0005304">
    <property type="term" value="F:L-valine transmembrane transporter activity"/>
    <property type="evidence" value="ECO:0007669"/>
    <property type="project" value="TreeGrafter"/>
</dbReference>
<accession>A0A0A8MR57</accession>
<organism evidence="6 12">
    <name type="scientific">Bifidobacterium longum subsp. infantis</name>
    <dbReference type="NCBI Taxonomy" id="1682"/>
    <lineage>
        <taxon>Bacteria</taxon>
        <taxon>Bacillati</taxon>
        <taxon>Actinomycetota</taxon>
        <taxon>Actinomycetes</taxon>
        <taxon>Bifidobacteriales</taxon>
        <taxon>Bifidobacteriaceae</taxon>
        <taxon>Bifidobacterium</taxon>
    </lineage>
</organism>
<dbReference type="EMBL" id="CP010411">
    <property type="protein sequence ID" value="ALE09321.1"/>
    <property type="molecule type" value="Genomic_DNA"/>
</dbReference>
<keyword evidence="7" id="KW-0378">Hydrolase</keyword>
<evidence type="ECO:0000259" key="5">
    <source>
        <dbReference type="PROSITE" id="PS50893"/>
    </source>
</evidence>
<dbReference type="GO" id="GO:0015188">
    <property type="term" value="F:L-isoleucine transmembrane transporter activity"/>
    <property type="evidence" value="ECO:0007669"/>
    <property type="project" value="TreeGrafter"/>
</dbReference>
<dbReference type="InterPro" id="IPR003439">
    <property type="entry name" value="ABC_transporter-like_ATP-bd"/>
</dbReference>
<evidence type="ECO:0000313" key="9">
    <source>
        <dbReference type="EMBL" id="VUW83501.1"/>
    </source>
</evidence>
<dbReference type="RefSeq" id="WP_012576983.1">
    <property type="nucleotide sequence ID" value="NZ_BCYF01000090.1"/>
</dbReference>
<dbReference type="GO" id="GO:0005886">
    <property type="term" value="C:plasma membrane"/>
    <property type="evidence" value="ECO:0007669"/>
    <property type="project" value="TreeGrafter"/>
</dbReference>
<proteinExistence type="predicted"/>
<evidence type="ECO:0000313" key="8">
    <source>
        <dbReference type="EMBL" id="NQX51660.1"/>
    </source>
</evidence>
<evidence type="ECO:0000313" key="13">
    <source>
        <dbReference type="Proteomes" id="UP000319252"/>
    </source>
</evidence>
<reference evidence="9 13" key="3">
    <citation type="submission" date="2019-07" db="EMBL/GenBank/DDBJ databases">
        <authorList>
            <person name="Chang H.-W."/>
            <person name="Raman A."/>
            <person name="Venkatesh S."/>
            <person name="Gehrig J."/>
        </authorList>
    </citation>
    <scope>NUCLEOTIDE SEQUENCE [LARGE SCALE GENOMIC DNA]</scope>
    <source>
        <strain evidence="9">B.longum_ssp_infantis_4</strain>
    </source>
</reference>
<evidence type="ECO:0000313" key="6">
    <source>
        <dbReference type="EMBL" id="ALE09321.1"/>
    </source>
</evidence>
<evidence type="ECO:0000313" key="15">
    <source>
        <dbReference type="Proteomes" id="UP000551316"/>
    </source>
</evidence>
<dbReference type="Proteomes" id="UP000043107">
    <property type="component" value="Unassembled WGS sequence"/>
</dbReference>
<dbReference type="PANTHER" id="PTHR45772:SF7">
    <property type="entry name" value="AMINO ACID ABC TRANSPORTER ATP-BINDING PROTEIN"/>
    <property type="match status" value="1"/>
</dbReference>
<dbReference type="GO" id="GO:0005524">
    <property type="term" value="F:ATP binding"/>
    <property type="evidence" value="ECO:0007669"/>
    <property type="project" value="UniProtKB-KW"/>
</dbReference>
<dbReference type="GO" id="GO:0015192">
    <property type="term" value="F:L-phenylalanine transmembrane transporter activity"/>
    <property type="evidence" value="ECO:0007669"/>
    <property type="project" value="TreeGrafter"/>
</dbReference>
<feature type="region of interest" description="Disordered" evidence="4">
    <location>
        <begin position="254"/>
        <end position="287"/>
    </location>
</feature>
<protein>
    <submittedName>
        <fullName evidence="8">ABC transporter ATP-binding protein</fullName>
    </submittedName>
    <submittedName>
        <fullName evidence="6">ABC transporter-like protein</fullName>
    </submittedName>
    <submittedName>
        <fullName evidence="10">Lipopolysaccharide export system ATP-binding prot ein LptB</fullName>
    </submittedName>
    <submittedName>
        <fullName evidence="7">Lipopolysaccharide export system ATP-binding protein LptB</fullName>
        <ecNumber evidence="7">3.6.3.-</ecNumber>
    </submittedName>
</protein>
<keyword evidence="11" id="KW-1185">Reference proteome</keyword>